<accession>A0A974DHV8</accession>
<protein>
    <submittedName>
        <fullName evidence="1">Uncharacterized protein</fullName>
    </submittedName>
</protein>
<gene>
    <name evidence="1" type="ORF">XELAEV_18014322mg</name>
</gene>
<dbReference type="EMBL" id="CM004469">
    <property type="protein sequence ID" value="OCT91271.1"/>
    <property type="molecule type" value="Genomic_DNA"/>
</dbReference>
<evidence type="ECO:0000313" key="2">
    <source>
        <dbReference type="Proteomes" id="UP000694892"/>
    </source>
</evidence>
<name>A0A974DHV8_XENLA</name>
<proteinExistence type="predicted"/>
<reference evidence="2" key="1">
    <citation type="journal article" date="2016" name="Nature">
        <title>Genome evolution in the allotetraploid frog Xenopus laevis.</title>
        <authorList>
            <person name="Session A.M."/>
            <person name="Uno Y."/>
            <person name="Kwon T."/>
            <person name="Chapman J.A."/>
            <person name="Toyoda A."/>
            <person name="Takahashi S."/>
            <person name="Fukui A."/>
            <person name="Hikosaka A."/>
            <person name="Suzuki A."/>
            <person name="Kondo M."/>
            <person name="van Heeringen S.J."/>
            <person name="Quigley I."/>
            <person name="Heinz S."/>
            <person name="Ogino H."/>
            <person name="Ochi H."/>
            <person name="Hellsten U."/>
            <person name="Lyons J.B."/>
            <person name="Simakov O."/>
            <person name="Putnam N."/>
            <person name="Stites J."/>
            <person name="Kuroki Y."/>
            <person name="Tanaka T."/>
            <person name="Michiue T."/>
            <person name="Watanabe M."/>
            <person name="Bogdanovic O."/>
            <person name="Lister R."/>
            <person name="Georgiou G."/>
            <person name="Paranjpe S.S."/>
            <person name="van Kruijsbergen I."/>
            <person name="Shu S."/>
            <person name="Carlson J."/>
            <person name="Kinoshita T."/>
            <person name="Ohta Y."/>
            <person name="Mawaribuchi S."/>
            <person name="Jenkins J."/>
            <person name="Grimwood J."/>
            <person name="Schmutz J."/>
            <person name="Mitros T."/>
            <person name="Mozaffari S.V."/>
            <person name="Suzuki Y."/>
            <person name="Haramoto Y."/>
            <person name="Yamamoto T.S."/>
            <person name="Takagi C."/>
            <person name="Heald R."/>
            <person name="Miller K."/>
            <person name="Haudenschild C."/>
            <person name="Kitzman J."/>
            <person name="Nakayama T."/>
            <person name="Izutsu Y."/>
            <person name="Robert J."/>
            <person name="Fortriede J."/>
            <person name="Burns K."/>
            <person name="Lotay V."/>
            <person name="Karimi K."/>
            <person name="Yasuoka Y."/>
            <person name="Dichmann D.S."/>
            <person name="Flajnik M.F."/>
            <person name="Houston D.W."/>
            <person name="Shendure J."/>
            <person name="DuPasquier L."/>
            <person name="Vize P.D."/>
            <person name="Zorn A.M."/>
            <person name="Ito M."/>
            <person name="Marcotte E.M."/>
            <person name="Wallingford J.B."/>
            <person name="Ito Y."/>
            <person name="Asashima M."/>
            <person name="Ueno N."/>
            <person name="Matsuda Y."/>
            <person name="Veenstra G.J."/>
            <person name="Fujiyama A."/>
            <person name="Harland R.M."/>
            <person name="Taira M."/>
            <person name="Rokhsar D.S."/>
        </authorList>
    </citation>
    <scope>NUCLEOTIDE SEQUENCE [LARGE SCALE GENOMIC DNA]</scope>
    <source>
        <strain evidence="2">J</strain>
    </source>
</reference>
<dbReference type="AlphaFoldDB" id="A0A974DHV8"/>
<organism evidence="1 2">
    <name type="scientific">Xenopus laevis</name>
    <name type="common">African clawed frog</name>
    <dbReference type="NCBI Taxonomy" id="8355"/>
    <lineage>
        <taxon>Eukaryota</taxon>
        <taxon>Metazoa</taxon>
        <taxon>Chordata</taxon>
        <taxon>Craniata</taxon>
        <taxon>Vertebrata</taxon>
        <taxon>Euteleostomi</taxon>
        <taxon>Amphibia</taxon>
        <taxon>Batrachia</taxon>
        <taxon>Anura</taxon>
        <taxon>Pipoidea</taxon>
        <taxon>Pipidae</taxon>
        <taxon>Xenopodinae</taxon>
        <taxon>Xenopus</taxon>
        <taxon>Xenopus</taxon>
    </lineage>
</organism>
<sequence length="117" mass="13065">MATTDECIGGQIVGQSLDGSGWRSEFLRPFRKFSELQEGHMGHKCSEFCKIFVFVWACHYPPTYKNKHVVPAVACVIIDDKHTISCFVKGRQTAAFGIHVFAVFGVALPPVQYLCII</sequence>
<dbReference type="Proteomes" id="UP000694892">
    <property type="component" value="Chromosome 2S"/>
</dbReference>
<evidence type="ECO:0000313" key="1">
    <source>
        <dbReference type="EMBL" id="OCT91271.1"/>
    </source>
</evidence>